<dbReference type="CDD" id="cd00554">
    <property type="entry name" value="MECDP_synthase"/>
    <property type="match status" value="1"/>
</dbReference>
<keyword evidence="10 14" id="KW-0479">Metal-binding</keyword>
<evidence type="ECO:0000256" key="8">
    <source>
        <dbReference type="ARBA" id="ARBA00022679"/>
    </source>
</evidence>
<comment type="caution">
    <text evidence="17">The sequence shown here is derived from an EMBL/GenBank/DDBJ whole genome shotgun (WGS) entry which is preliminary data.</text>
</comment>
<dbReference type="Pfam" id="PF01128">
    <property type="entry name" value="IspD"/>
    <property type="match status" value="1"/>
</dbReference>
<feature type="site" description="Positions MEP for the nucleophilic attack" evidence="14">
    <location>
        <position position="185"/>
    </location>
</feature>
<feature type="binding site" evidence="14">
    <location>
        <begin position="267"/>
        <end position="269"/>
    </location>
    <ligand>
        <name>4-CDP-2-C-methyl-D-erythritol 2-phosphate</name>
        <dbReference type="ChEBI" id="CHEBI:57919"/>
    </ligand>
</feature>
<feature type="binding site" evidence="14">
    <location>
        <begin position="315"/>
        <end position="317"/>
    </location>
    <ligand>
        <name>4-CDP-2-C-methyl-D-erythritol 2-phosphate</name>
        <dbReference type="ChEBI" id="CHEBI:57919"/>
    </ligand>
</feature>
<feature type="region of interest" description="2-C-methyl-D-erythritol 4-phosphate cytidylyltransferase" evidence="14">
    <location>
        <begin position="1"/>
        <end position="260"/>
    </location>
</feature>
<dbReference type="HAMAP" id="MF_00108">
    <property type="entry name" value="IspD"/>
    <property type="match status" value="1"/>
</dbReference>
<dbReference type="Gene3D" id="3.90.550.10">
    <property type="entry name" value="Spore Coat Polysaccharide Biosynthesis Protein SpsA, Chain A"/>
    <property type="match status" value="1"/>
</dbReference>
<dbReference type="InParanoid" id="A0A3M0CGN3"/>
<dbReference type="PROSITE" id="PS01350">
    <property type="entry name" value="ISPF"/>
    <property type="match status" value="1"/>
</dbReference>
<dbReference type="HAMAP" id="MF_01520">
    <property type="entry name" value="IspDF"/>
    <property type="match status" value="1"/>
</dbReference>
<dbReference type="Proteomes" id="UP000271227">
    <property type="component" value="Unassembled WGS sequence"/>
</dbReference>
<dbReference type="GO" id="GO:0050518">
    <property type="term" value="F:2-C-methyl-D-erythritol 4-phosphate cytidylyltransferase activity"/>
    <property type="evidence" value="ECO:0007669"/>
    <property type="project" value="UniProtKB-UniRule"/>
</dbReference>
<dbReference type="NCBIfam" id="NF006899">
    <property type="entry name" value="PRK09382.1"/>
    <property type="match status" value="1"/>
</dbReference>
<comment type="similarity">
    <text evidence="14">In the C-terminal section; belongs to the IspF family.</text>
</comment>
<evidence type="ECO:0000256" key="5">
    <source>
        <dbReference type="ARBA" id="ARBA00004787"/>
    </source>
</evidence>
<dbReference type="GO" id="GO:0016114">
    <property type="term" value="P:terpenoid biosynthetic process"/>
    <property type="evidence" value="ECO:0007669"/>
    <property type="project" value="InterPro"/>
</dbReference>
<dbReference type="InterPro" id="IPR020555">
    <property type="entry name" value="MECDP_synthase_CS"/>
</dbReference>
<dbReference type="RefSeq" id="WP_121938108.1">
    <property type="nucleotide sequence ID" value="NZ_REFR01000010.1"/>
</dbReference>
<dbReference type="CDD" id="cd02516">
    <property type="entry name" value="CDP-ME_synthetase"/>
    <property type="match status" value="1"/>
</dbReference>
<dbReference type="GO" id="GO:0046872">
    <property type="term" value="F:metal ion binding"/>
    <property type="evidence" value="ECO:0007669"/>
    <property type="project" value="UniProtKB-KW"/>
</dbReference>
<evidence type="ECO:0000256" key="12">
    <source>
        <dbReference type="ARBA" id="ARBA00023239"/>
    </source>
</evidence>
<feature type="binding site" evidence="14">
    <location>
        <position position="301"/>
    </location>
    <ligand>
        <name>a divalent metal cation</name>
        <dbReference type="ChEBI" id="CHEBI:60240"/>
    </ligand>
</feature>
<evidence type="ECO:0000256" key="10">
    <source>
        <dbReference type="ARBA" id="ARBA00022723"/>
    </source>
</evidence>
<comment type="function">
    <text evidence="14">Bifunctional enzyme that catalyzes the formation of 4-diphosphocytidyl-2-C-methyl-D-erythritol from CTP and 2-C-methyl-D-erythritol 4-phosphate (MEP) (IspD), and catalyzes the conversion of 4-diphosphocytidyl-2-C-methyl-D-erythritol 2-phosphate (CDP-ME2P) to 2-C-methyl-D-erythritol 2,4-cyclodiphosphate (ME-CPP) with a corresponding release of cytidine 5-monophosphate (CMP) (IspF).</text>
</comment>
<gene>
    <name evidence="14" type="primary">ispDF</name>
    <name evidence="17" type="ORF">BXY39_1414</name>
</gene>
<dbReference type="EC" id="4.6.1.12" evidence="14"/>
<keyword evidence="11 14" id="KW-0414">Isoprene biosynthesis</keyword>
<evidence type="ECO:0000256" key="3">
    <source>
        <dbReference type="ARBA" id="ARBA00001968"/>
    </source>
</evidence>
<dbReference type="GO" id="GO:0008685">
    <property type="term" value="F:2-C-methyl-D-erythritol 2,4-cyclodiphosphate synthase activity"/>
    <property type="evidence" value="ECO:0007669"/>
    <property type="project" value="UniProtKB-UniRule"/>
</dbReference>
<keyword evidence="8 14" id="KW-0808">Transferase</keyword>
<dbReference type="NCBIfam" id="TIGR00151">
    <property type="entry name" value="ispF"/>
    <property type="match status" value="1"/>
</dbReference>
<comment type="cofactor">
    <cofactor evidence="3 14">
        <name>a divalent metal cation</name>
        <dbReference type="ChEBI" id="CHEBI:60240"/>
    </cofactor>
</comment>
<comment type="catalytic activity">
    <reaction evidence="2 14">
        <text>2-C-methyl-D-erythritol 4-phosphate + CTP + H(+) = 4-CDP-2-C-methyl-D-erythritol + diphosphate</text>
        <dbReference type="Rhea" id="RHEA:13429"/>
        <dbReference type="ChEBI" id="CHEBI:15378"/>
        <dbReference type="ChEBI" id="CHEBI:33019"/>
        <dbReference type="ChEBI" id="CHEBI:37563"/>
        <dbReference type="ChEBI" id="CHEBI:57823"/>
        <dbReference type="ChEBI" id="CHEBI:58262"/>
        <dbReference type="EC" id="2.7.7.60"/>
    </reaction>
</comment>
<dbReference type="EC" id="2.7.7.60" evidence="14"/>
<dbReference type="HAMAP" id="MF_00107">
    <property type="entry name" value="IspF"/>
    <property type="match status" value="1"/>
</dbReference>
<comment type="pathway">
    <text evidence="5 14">Isoprenoid biosynthesis; isopentenyl diphosphate biosynthesis via DXP pathway; isopentenyl diphosphate from 1-deoxy-D-xylulose 5-phosphate: step 2/6.</text>
</comment>
<feature type="binding site" evidence="14">
    <location>
        <position position="401"/>
    </location>
    <ligand>
        <name>4-CDP-2-C-methyl-D-erythritol 2-phosphate</name>
        <dbReference type="ChEBI" id="CHEBI:57919"/>
    </ligand>
</feature>
<sequence>MPESLRKHQPSPDAGEQKGNAGSVTGGQGAKIAFLVVAGGLGARAGDGPAKQYRPMMGRSLLEHTLAALWAGWPDAPVQLVLPENDLEHETVLHRAFPSRPLLPVAAGGATRQDSVRMGLEALAAQTPPDFVLVHDAARPFVSGGLIQRVVTALQGGDFGAIPALAVSDTLKRGEDGLVGATVPRDGLYRAQTPQGFAFAALLAAHRAQEGHALTDDAAVMEAAGHSVRLVEGDADNFKITYPQDFARGEALLAARTGDVRTGTGFDVHRFGPGDHVTLCGIKIPYSHALMGHSDADVALHALTDAILAALADGDIGSHFPPGEADWAGMDSAHFLRFAAGRVAARGGLIAHLALTLICERPKIGPHRASMAARIAEIAGIGPARVSVQATTTEKLGFTGRGEGIAAQAAATVRLPFAVEEGGFS</sequence>
<comment type="pathway">
    <text evidence="4 14">Isoprenoid biosynthesis; isopentenyl diphosphate biosynthesis via DXP pathway; isopentenyl diphosphate from 1-deoxy-D-xylulose 5-phosphate: step 4/6.</text>
</comment>
<feature type="site" description="Transition state stabilizer" evidence="14">
    <location>
        <position position="51"/>
    </location>
</feature>
<keyword evidence="13 14" id="KW-0511">Multifunctional enzyme</keyword>
<dbReference type="NCBIfam" id="TIGR00453">
    <property type="entry name" value="ispD"/>
    <property type="match status" value="1"/>
</dbReference>
<name>A0A3M0CGN3_9PROT</name>
<keyword evidence="9 14" id="KW-0548">Nucleotidyltransferase</keyword>
<dbReference type="FunCoup" id="A0A3M0CGN3">
    <property type="interactions" value="496"/>
</dbReference>
<dbReference type="OrthoDB" id="9804336at2"/>
<dbReference type="FunFam" id="3.90.550.10:FF:000003">
    <property type="entry name" value="2-C-methyl-D-erythritol 4-phosphate cytidylyltransferase"/>
    <property type="match status" value="1"/>
</dbReference>
<accession>A0A3M0CGN3</accession>
<evidence type="ECO:0000256" key="1">
    <source>
        <dbReference type="ARBA" id="ARBA00000200"/>
    </source>
</evidence>
<dbReference type="InterPro" id="IPR003526">
    <property type="entry name" value="MECDP_synthase"/>
</dbReference>
<evidence type="ECO:0000256" key="11">
    <source>
        <dbReference type="ARBA" id="ARBA00023229"/>
    </source>
</evidence>
<organism evidence="17 18">
    <name type="scientific">Eilatimonas milleporae</name>
    <dbReference type="NCBI Taxonomy" id="911205"/>
    <lineage>
        <taxon>Bacteria</taxon>
        <taxon>Pseudomonadati</taxon>
        <taxon>Pseudomonadota</taxon>
        <taxon>Alphaproteobacteria</taxon>
        <taxon>Kordiimonadales</taxon>
        <taxon>Kordiimonadaceae</taxon>
        <taxon>Eilatimonas</taxon>
    </lineage>
</organism>
<dbReference type="Pfam" id="PF02542">
    <property type="entry name" value="YgbB"/>
    <property type="match status" value="1"/>
</dbReference>
<comment type="catalytic activity">
    <reaction evidence="1 14">
        <text>4-CDP-2-C-methyl-D-erythritol 2-phosphate = 2-C-methyl-D-erythritol 2,4-cyclic diphosphate + CMP</text>
        <dbReference type="Rhea" id="RHEA:23864"/>
        <dbReference type="ChEBI" id="CHEBI:57919"/>
        <dbReference type="ChEBI" id="CHEBI:58483"/>
        <dbReference type="ChEBI" id="CHEBI:60377"/>
        <dbReference type="EC" id="4.6.1.12"/>
    </reaction>
</comment>
<feature type="site" description="Transition state stabilizer" evidence="14">
    <location>
        <position position="293"/>
    </location>
</feature>
<dbReference type="PANTHER" id="PTHR43181:SF1">
    <property type="entry name" value="2-C-METHYL-D-ERYTHRITOL 2,4-CYCLODIPHOSPHATE SYNTHASE, CHLOROPLASTIC"/>
    <property type="match status" value="1"/>
</dbReference>
<evidence type="ECO:0000256" key="14">
    <source>
        <dbReference type="HAMAP-Rule" id="MF_01520"/>
    </source>
</evidence>
<feature type="region of interest" description="Disordered" evidence="15">
    <location>
        <begin position="1"/>
        <end position="24"/>
    </location>
</feature>
<evidence type="ECO:0000313" key="17">
    <source>
        <dbReference type="EMBL" id="RMB08774.1"/>
    </source>
</evidence>
<dbReference type="AlphaFoldDB" id="A0A3M0CGN3"/>
<dbReference type="EMBL" id="REFR01000010">
    <property type="protein sequence ID" value="RMB08774.1"/>
    <property type="molecule type" value="Genomic_DNA"/>
</dbReference>
<dbReference type="InterPro" id="IPR026596">
    <property type="entry name" value="IspD/F"/>
</dbReference>
<feature type="site" description="Transition state stabilizer" evidence="14">
    <location>
        <position position="44"/>
    </location>
</feature>
<comment type="similarity">
    <text evidence="14">In the N-terminal section; belongs to the IspD/TarI cytidylyltransferase family. IspD subfamily.</text>
</comment>
<feature type="binding site" evidence="14">
    <location>
        <begin position="391"/>
        <end position="394"/>
    </location>
    <ligand>
        <name>4-CDP-2-C-methyl-D-erythritol 2-phosphate</name>
        <dbReference type="ChEBI" id="CHEBI:57919"/>
    </ligand>
</feature>
<comment type="similarity">
    <text evidence="7">Belongs to the IspD/TarI cytidylyltransferase family. IspD subfamily.</text>
</comment>
<proteinExistence type="inferred from homology"/>
<evidence type="ECO:0000313" key="18">
    <source>
        <dbReference type="Proteomes" id="UP000271227"/>
    </source>
</evidence>
<dbReference type="PANTHER" id="PTHR43181">
    <property type="entry name" value="2-C-METHYL-D-ERYTHRITOL 2,4-CYCLODIPHOSPHATE SYNTHASE, CHLOROPLASTIC"/>
    <property type="match status" value="1"/>
</dbReference>
<feature type="site" description="Transition state stabilizer" evidence="14">
    <location>
        <position position="392"/>
    </location>
</feature>
<reference evidence="17 18" key="1">
    <citation type="submission" date="2018-10" db="EMBL/GenBank/DDBJ databases">
        <title>Genomic Encyclopedia of Archaeal and Bacterial Type Strains, Phase II (KMG-II): from individual species to whole genera.</title>
        <authorList>
            <person name="Goeker M."/>
        </authorList>
    </citation>
    <scope>NUCLEOTIDE SEQUENCE [LARGE SCALE GENOMIC DNA]</scope>
    <source>
        <strain evidence="17 18">DSM 25217</strain>
    </source>
</reference>
<protein>
    <recommendedName>
        <fullName evidence="14">Bifunctional enzyme IspD/IspF</fullName>
    </recommendedName>
    <domain>
        <recommendedName>
            <fullName evidence="14">2-C-methyl-D-erythritol 4-phosphate cytidylyltransferase</fullName>
            <ecNumber evidence="14">2.7.7.60</ecNumber>
        </recommendedName>
        <alternativeName>
            <fullName evidence="14">4-diphosphocytidyl-2C-methyl-D-erythritol synthase</fullName>
        </alternativeName>
        <alternativeName>
            <fullName evidence="14">MEP cytidylyltransferase</fullName>
            <shortName evidence="14">MCT</shortName>
        </alternativeName>
    </domain>
    <domain>
        <recommendedName>
            <fullName evidence="14">2-C-methyl-D-erythritol 2,4-cyclodiphosphate synthase</fullName>
            <shortName evidence="14">MECDP-synthase</shortName>
            <shortName evidence="14">MECPP-synthase</shortName>
            <shortName evidence="14">MECPS</shortName>
            <ecNumber evidence="14">4.6.1.12</ecNumber>
        </recommendedName>
    </domain>
</protein>
<evidence type="ECO:0000256" key="15">
    <source>
        <dbReference type="SAM" id="MobiDB-lite"/>
    </source>
</evidence>
<dbReference type="SUPFAM" id="SSF69765">
    <property type="entry name" value="IpsF-like"/>
    <property type="match status" value="1"/>
</dbReference>
<comment type="caution">
    <text evidence="14">Lacks conserved residue(s) required for the propagation of feature annotation.</text>
</comment>
<keyword evidence="12 14" id="KW-0456">Lyase</keyword>
<feature type="site" description="Positions MEP for the nucleophilic attack" evidence="14">
    <location>
        <position position="239"/>
    </location>
</feature>
<comment type="similarity">
    <text evidence="6">Belongs to the IspF family.</text>
</comment>
<evidence type="ECO:0000256" key="2">
    <source>
        <dbReference type="ARBA" id="ARBA00001282"/>
    </source>
</evidence>
<dbReference type="SUPFAM" id="SSF53448">
    <property type="entry name" value="Nucleotide-diphospho-sugar transferases"/>
    <property type="match status" value="1"/>
</dbReference>
<evidence type="ECO:0000256" key="7">
    <source>
        <dbReference type="ARBA" id="ARBA00009789"/>
    </source>
</evidence>
<evidence type="ECO:0000259" key="16">
    <source>
        <dbReference type="Pfam" id="PF02542"/>
    </source>
</evidence>
<dbReference type="InterPro" id="IPR029044">
    <property type="entry name" value="Nucleotide-diphossugar_trans"/>
</dbReference>
<feature type="binding site" evidence="14">
    <location>
        <position position="269"/>
    </location>
    <ligand>
        <name>a divalent metal cation</name>
        <dbReference type="ChEBI" id="CHEBI:60240"/>
    </ligand>
</feature>
<feature type="binding site" evidence="14">
    <location>
        <begin position="293"/>
        <end position="294"/>
    </location>
    <ligand>
        <name>4-CDP-2-C-methyl-D-erythritol 2-phosphate</name>
        <dbReference type="ChEBI" id="CHEBI:57919"/>
    </ligand>
</feature>
<evidence type="ECO:0000256" key="4">
    <source>
        <dbReference type="ARBA" id="ARBA00004709"/>
    </source>
</evidence>
<dbReference type="InterPro" id="IPR034683">
    <property type="entry name" value="IspD/TarI"/>
</dbReference>
<keyword evidence="18" id="KW-1185">Reference proteome</keyword>
<dbReference type="Gene3D" id="3.30.1330.50">
    <property type="entry name" value="2-C-methyl-D-erythritol 2,4-cyclodiphosphate synthase"/>
    <property type="match status" value="1"/>
</dbReference>
<evidence type="ECO:0000256" key="9">
    <source>
        <dbReference type="ARBA" id="ARBA00022695"/>
    </source>
</evidence>
<feature type="binding site" evidence="14">
    <location>
        <position position="398"/>
    </location>
    <ligand>
        <name>4-CDP-2-C-methyl-D-erythritol 2-phosphate</name>
        <dbReference type="ChEBI" id="CHEBI:57919"/>
    </ligand>
</feature>
<evidence type="ECO:0000256" key="6">
    <source>
        <dbReference type="ARBA" id="ARBA00008480"/>
    </source>
</evidence>
<feature type="binding site" evidence="14">
    <location>
        <position position="267"/>
    </location>
    <ligand>
        <name>a divalent metal cation</name>
        <dbReference type="ChEBI" id="CHEBI:60240"/>
    </ligand>
</feature>
<dbReference type="PROSITE" id="PS01295">
    <property type="entry name" value="ISPD"/>
    <property type="match status" value="1"/>
</dbReference>
<dbReference type="InterPro" id="IPR001228">
    <property type="entry name" value="IspD"/>
</dbReference>
<dbReference type="GO" id="GO:0019288">
    <property type="term" value="P:isopentenyl diphosphate biosynthetic process, methylerythritol 4-phosphate pathway"/>
    <property type="evidence" value="ECO:0007669"/>
    <property type="project" value="UniProtKB-UniRule"/>
</dbReference>
<dbReference type="InterPro" id="IPR036571">
    <property type="entry name" value="MECDP_synthase_sf"/>
</dbReference>
<dbReference type="UniPathway" id="UPA00056">
    <property type="reaction ID" value="UER00093"/>
</dbReference>
<feature type="domain" description="2-C-methyl-D-erythritol 2,4-cyclodiphosphate synthase" evidence="16">
    <location>
        <begin position="261"/>
        <end position="413"/>
    </location>
</feature>
<feature type="region of interest" description="2-C-methyl-D-erythritol 2,4-cyclodiphosphate synthase" evidence="14">
    <location>
        <begin position="261"/>
        <end position="425"/>
    </location>
</feature>
<evidence type="ECO:0000256" key="13">
    <source>
        <dbReference type="ARBA" id="ARBA00023268"/>
    </source>
</evidence>
<dbReference type="InterPro" id="IPR018294">
    <property type="entry name" value="ISPD_synthase_CS"/>
</dbReference>